<name>A0ABS4JGC9_9BACL</name>
<organism evidence="1 2">
    <name type="scientific">Paenibacillus shirakamiensis</name>
    <dbReference type="NCBI Taxonomy" id="1265935"/>
    <lineage>
        <taxon>Bacteria</taxon>
        <taxon>Bacillati</taxon>
        <taxon>Bacillota</taxon>
        <taxon>Bacilli</taxon>
        <taxon>Bacillales</taxon>
        <taxon>Paenibacillaceae</taxon>
        <taxon>Paenibacillus</taxon>
    </lineage>
</organism>
<dbReference type="EMBL" id="JAGGLD010000002">
    <property type="protein sequence ID" value="MBP2000781.1"/>
    <property type="molecule type" value="Genomic_DNA"/>
</dbReference>
<evidence type="ECO:0000313" key="2">
    <source>
        <dbReference type="Proteomes" id="UP001519288"/>
    </source>
</evidence>
<proteinExistence type="predicted"/>
<reference evidence="1 2" key="1">
    <citation type="submission" date="2021-03" db="EMBL/GenBank/DDBJ databases">
        <title>Genomic Encyclopedia of Type Strains, Phase IV (KMG-IV): sequencing the most valuable type-strain genomes for metagenomic binning, comparative biology and taxonomic classification.</title>
        <authorList>
            <person name="Goeker M."/>
        </authorList>
    </citation>
    <scope>NUCLEOTIDE SEQUENCE [LARGE SCALE GENOMIC DNA]</scope>
    <source>
        <strain evidence="1 2">DSM 26806</strain>
    </source>
</reference>
<gene>
    <name evidence="1" type="ORF">J2Z69_001812</name>
</gene>
<protein>
    <submittedName>
        <fullName evidence="1">Uncharacterized protein</fullName>
    </submittedName>
</protein>
<comment type="caution">
    <text evidence="1">The sequence shown here is derived from an EMBL/GenBank/DDBJ whole genome shotgun (WGS) entry which is preliminary data.</text>
</comment>
<keyword evidence="2" id="KW-1185">Reference proteome</keyword>
<sequence length="118" mass="13379">METLDEILNGFSVMIIQSGGELYLPIQVASEFIQKCYDNNLAISGIDFVHIINNRIMPVSPINSMDASLLLGENRIWRNSILECKNFALSVIQKELERDSEQFCNFVVLSENDLPPIM</sequence>
<dbReference type="RefSeq" id="WP_209861243.1">
    <property type="nucleotide sequence ID" value="NZ_JAGGLD010000002.1"/>
</dbReference>
<dbReference type="Proteomes" id="UP001519288">
    <property type="component" value="Unassembled WGS sequence"/>
</dbReference>
<evidence type="ECO:0000313" key="1">
    <source>
        <dbReference type="EMBL" id="MBP2000781.1"/>
    </source>
</evidence>
<accession>A0ABS4JGC9</accession>